<organism evidence="9 10">
    <name type="scientific">Paenibacillus sedimenti</name>
    <dbReference type="NCBI Taxonomy" id="2770274"/>
    <lineage>
        <taxon>Bacteria</taxon>
        <taxon>Bacillati</taxon>
        <taxon>Bacillota</taxon>
        <taxon>Bacilli</taxon>
        <taxon>Bacillales</taxon>
        <taxon>Paenibacillaceae</taxon>
        <taxon>Paenibacillus</taxon>
    </lineage>
</organism>
<evidence type="ECO:0000313" key="10">
    <source>
        <dbReference type="Proteomes" id="UP000650466"/>
    </source>
</evidence>
<feature type="transmembrane region" description="Helical" evidence="7">
    <location>
        <begin position="161"/>
        <end position="182"/>
    </location>
</feature>
<evidence type="ECO:0000256" key="5">
    <source>
        <dbReference type="ARBA" id="ARBA00022989"/>
    </source>
</evidence>
<sequence length="299" mass="33326">MNVAGTLRKLDAWRRSMGIRRLSPFEMFAAVLLVVLSIFMLLPIVYIINHAFKPYQELFIYPPNIFVREPSLQNFAELLATTKSTAVPVSRYLFNSVVVTALAVFLITMTSAMCAYAISKHKFPGHKLVFATILLTLVFVPETVEIPKYLIVSKLHIFDTYWGHVLPLVAVPTGVFLMKQFIDQLPDELLDSARMDGAKELTLFIRIVIPMLMPAVATIGIIAFDSAWKDAGTSTFYMQDETMKTFPFYVETLTSGMANSVARQGAAAAAALLLFLPNLIMFLVFQSKVIATMAHSGIK</sequence>
<evidence type="ECO:0000256" key="4">
    <source>
        <dbReference type="ARBA" id="ARBA00022692"/>
    </source>
</evidence>
<comment type="subcellular location">
    <subcellularLocation>
        <location evidence="1 7">Cell membrane</location>
        <topology evidence="1 7">Multi-pass membrane protein</topology>
    </subcellularLocation>
</comment>
<keyword evidence="5 7" id="KW-1133">Transmembrane helix</keyword>
<feature type="domain" description="ABC transmembrane type-1" evidence="8">
    <location>
        <begin position="93"/>
        <end position="285"/>
    </location>
</feature>
<dbReference type="Proteomes" id="UP000650466">
    <property type="component" value="Unassembled WGS sequence"/>
</dbReference>
<name>A0A926KKV5_9BACL</name>
<reference evidence="9" key="1">
    <citation type="submission" date="2020-09" db="EMBL/GenBank/DDBJ databases">
        <title>Draft Genome Sequence of Paenibacillus sp. WST5.</title>
        <authorList>
            <person name="Bao Z."/>
        </authorList>
    </citation>
    <scope>NUCLEOTIDE SEQUENCE</scope>
    <source>
        <strain evidence="9">WST5</strain>
    </source>
</reference>
<gene>
    <name evidence="9" type="ORF">ICC18_00685</name>
</gene>
<keyword evidence="2 7" id="KW-0813">Transport</keyword>
<comment type="caution">
    <text evidence="9">The sequence shown here is derived from an EMBL/GenBank/DDBJ whole genome shotgun (WGS) entry which is preliminary data.</text>
</comment>
<dbReference type="CDD" id="cd06261">
    <property type="entry name" value="TM_PBP2"/>
    <property type="match status" value="1"/>
</dbReference>
<dbReference type="InterPro" id="IPR000515">
    <property type="entry name" value="MetI-like"/>
</dbReference>
<evidence type="ECO:0000259" key="8">
    <source>
        <dbReference type="PROSITE" id="PS50928"/>
    </source>
</evidence>
<dbReference type="InterPro" id="IPR035906">
    <property type="entry name" value="MetI-like_sf"/>
</dbReference>
<dbReference type="PANTHER" id="PTHR43744">
    <property type="entry name" value="ABC TRANSPORTER PERMEASE PROTEIN MG189-RELATED-RELATED"/>
    <property type="match status" value="1"/>
</dbReference>
<feature type="transmembrane region" description="Helical" evidence="7">
    <location>
        <begin position="25"/>
        <end position="48"/>
    </location>
</feature>
<evidence type="ECO:0000256" key="6">
    <source>
        <dbReference type="ARBA" id="ARBA00023136"/>
    </source>
</evidence>
<dbReference type="Gene3D" id="1.10.3720.10">
    <property type="entry name" value="MetI-like"/>
    <property type="match status" value="1"/>
</dbReference>
<evidence type="ECO:0000313" key="9">
    <source>
        <dbReference type="EMBL" id="MBD0378636.1"/>
    </source>
</evidence>
<feature type="transmembrane region" description="Helical" evidence="7">
    <location>
        <begin position="203"/>
        <end position="224"/>
    </location>
</feature>
<dbReference type="Pfam" id="PF00528">
    <property type="entry name" value="BPD_transp_1"/>
    <property type="match status" value="1"/>
</dbReference>
<dbReference type="RefSeq" id="WP_188172460.1">
    <property type="nucleotide sequence ID" value="NZ_JACVVD010000001.1"/>
</dbReference>
<accession>A0A926KKV5</accession>
<keyword evidence="6 7" id="KW-0472">Membrane</keyword>
<dbReference type="PANTHER" id="PTHR43744:SF1">
    <property type="entry name" value="BINDING-PROTEIN-DEPENDENT TRANSPORT SYSTEMS INNER MEMBRANE COMPONENT"/>
    <property type="match status" value="1"/>
</dbReference>
<keyword evidence="10" id="KW-1185">Reference proteome</keyword>
<feature type="transmembrane region" description="Helical" evidence="7">
    <location>
        <begin position="92"/>
        <end position="118"/>
    </location>
</feature>
<protein>
    <submittedName>
        <fullName evidence="9">Carbohydrate ABC transporter permease</fullName>
    </submittedName>
</protein>
<keyword evidence="4 7" id="KW-0812">Transmembrane</keyword>
<feature type="transmembrane region" description="Helical" evidence="7">
    <location>
        <begin position="265"/>
        <end position="285"/>
    </location>
</feature>
<dbReference type="AlphaFoldDB" id="A0A926KKV5"/>
<evidence type="ECO:0000256" key="1">
    <source>
        <dbReference type="ARBA" id="ARBA00004651"/>
    </source>
</evidence>
<comment type="similarity">
    <text evidence="7">Belongs to the binding-protein-dependent transport system permease family.</text>
</comment>
<dbReference type="GO" id="GO:0005886">
    <property type="term" value="C:plasma membrane"/>
    <property type="evidence" value="ECO:0007669"/>
    <property type="project" value="UniProtKB-SubCell"/>
</dbReference>
<evidence type="ECO:0000256" key="7">
    <source>
        <dbReference type="RuleBase" id="RU363032"/>
    </source>
</evidence>
<dbReference type="EMBL" id="JACVVD010000001">
    <property type="protein sequence ID" value="MBD0378636.1"/>
    <property type="molecule type" value="Genomic_DNA"/>
</dbReference>
<dbReference type="GO" id="GO:0055085">
    <property type="term" value="P:transmembrane transport"/>
    <property type="evidence" value="ECO:0007669"/>
    <property type="project" value="InterPro"/>
</dbReference>
<dbReference type="PROSITE" id="PS50928">
    <property type="entry name" value="ABC_TM1"/>
    <property type="match status" value="1"/>
</dbReference>
<proteinExistence type="inferred from homology"/>
<dbReference type="SUPFAM" id="SSF161098">
    <property type="entry name" value="MetI-like"/>
    <property type="match status" value="1"/>
</dbReference>
<evidence type="ECO:0000256" key="2">
    <source>
        <dbReference type="ARBA" id="ARBA00022448"/>
    </source>
</evidence>
<feature type="transmembrane region" description="Helical" evidence="7">
    <location>
        <begin position="125"/>
        <end position="141"/>
    </location>
</feature>
<keyword evidence="3" id="KW-1003">Cell membrane</keyword>
<evidence type="ECO:0000256" key="3">
    <source>
        <dbReference type="ARBA" id="ARBA00022475"/>
    </source>
</evidence>